<dbReference type="Proteomes" id="UP001515480">
    <property type="component" value="Unassembled WGS sequence"/>
</dbReference>
<dbReference type="InterPro" id="IPR009057">
    <property type="entry name" value="Homeodomain-like_sf"/>
</dbReference>
<reference evidence="5 6" key="1">
    <citation type="journal article" date="2024" name="Science">
        <title>Giant polyketide synthase enzymes in the biosynthesis of giant marine polyether toxins.</title>
        <authorList>
            <person name="Fallon T.R."/>
            <person name="Shende V.V."/>
            <person name="Wierzbicki I.H."/>
            <person name="Pendleton A.L."/>
            <person name="Watervoot N.F."/>
            <person name="Auber R.P."/>
            <person name="Gonzalez D.J."/>
            <person name="Wisecaver J.H."/>
            <person name="Moore B.S."/>
        </authorList>
    </citation>
    <scope>NUCLEOTIDE SEQUENCE [LARGE SCALE GENOMIC DNA]</scope>
    <source>
        <strain evidence="5 6">12B1</strain>
    </source>
</reference>
<evidence type="ECO:0000256" key="3">
    <source>
        <dbReference type="ARBA" id="ARBA00023242"/>
    </source>
</evidence>
<evidence type="ECO:0000256" key="4">
    <source>
        <dbReference type="SAM" id="MobiDB-lite"/>
    </source>
</evidence>
<organism evidence="5 6">
    <name type="scientific">Prymnesium parvum</name>
    <name type="common">Toxic golden alga</name>
    <dbReference type="NCBI Taxonomy" id="97485"/>
    <lineage>
        <taxon>Eukaryota</taxon>
        <taxon>Haptista</taxon>
        <taxon>Haptophyta</taxon>
        <taxon>Prymnesiophyceae</taxon>
        <taxon>Prymnesiales</taxon>
        <taxon>Prymnesiaceae</taxon>
        <taxon>Prymnesium</taxon>
    </lineage>
</organism>
<dbReference type="InterPro" id="IPR046955">
    <property type="entry name" value="PHR1-like"/>
</dbReference>
<dbReference type="EMBL" id="JBGBPQ010000032">
    <property type="protein sequence ID" value="KAL1495545.1"/>
    <property type="molecule type" value="Genomic_DNA"/>
</dbReference>
<feature type="compositionally biased region" description="Basic and acidic residues" evidence="4">
    <location>
        <begin position="286"/>
        <end position="306"/>
    </location>
</feature>
<dbReference type="NCBIfam" id="TIGR01557">
    <property type="entry name" value="myb_SHAQKYF"/>
    <property type="match status" value="1"/>
</dbReference>
<keyword evidence="6" id="KW-1185">Reference proteome</keyword>
<evidence type="ECO:0000313" key="5">
    <source>
        <dbReference type="EMBL" id="KAL1495545.1"/>
    </source>
</evidence>
<dbReference type="SUPFAM" id="SSF46689">
    <property type="entry name" value="Homeodomain-like"/>
    <property type="match status" value="1"/>
</dbReference>
<name>A0AB34IDE8_PRYPA</name>
<dbReference type="PANTHER" id="PTHR31499">
    <property type="entry name" value="MYB FAMILY TRANSCRIPTION FACTOR PHL11"/>
    <property type="match status" value="1"/>
</dbReference>
<dbReference type="GO" id="GO:0003677">
    <property type="term" value="F:DNA binding"/>
    <property type="evidence" value="ECO:0007669"/>
    <property type="project" value="InterPro"/>
</dbReference>
<feature type="region of interest" description="Disordered" evidence="4">
    <location>
        <begin position="268"/>
        <end position="313"/>
    </location>
</feature>
<evidence type="ECO:0000256" key="2">
    <source>
        <dbReference type="ARBA" id="ARBA00023163"/>
    </source>
</evidence>
<dbReference type="GO" id="GO:0003700">
    <property type="term" value="F:DNA-binding transcription factor activity"/>
    <property type="evidence" value="ECO:0007669"/>
    <property type="project" value="InterPro"/>
</dbReference>
<evidence type="ECO:0000313" key="6">
    <source>
        <dbReference type="Proteomes" id="UP001515480"/>
    </source>
</evidence>
<comment type="caution">
    <text evidence="5">The sequence shown here is derived from an EMBL/GenBank/DDBJ whole genome shotgun (WGS) entry which is preliminary data.</text>
</comment>
<feature type="compositionally biased region" description="Gly residues" evidence="4">
    <location>
        <begin position="271"/>
        <end position="284"/>
    </location>
</feature>
<feature type="region of interest" description="Disordered" evidence="4">
    <location>
        <begin position="401"/>
        <end position="452"/>
    </location>
</feature>
<dbReference type="Gene3D" id="1.10.10.60">
    <property type="entry name" value="Homeodomain-like"/>
    <property type="match status" value="1"/>
</dbReference>
<keyword evidence="2" id="KW-0804">Transcription</keyword>
<accession>A0AB34IDE8</accession>
<proteinExistence type="predicted"/>
<dbReference type="FunFam" id="1.10.10.60:FF:000007">
    <property type="entry name" value="Two-component response regulator"/>
    <property type="match status" value="1"/>
</dbReference>
<keyword evidence="1" id="KW-0805">Transcription regulation</keyword>
<dbReference type="AlphaFoldDB" id="A0AB34IDE8"/>
<dbReference type="InterPro" id="IPR006447">
    <property type="entry name" value="Myb_dom_plants"/>
</dbReference>
<evidence type="ECO:0000256" key="1">
    <source>
        <dbReference type="ARBA" id="ARBA00023015"/>
    </source>
</evidence>
<protein>
    <recommendedName>
        <fullName evidence="7">HTH myb-type domain-containing protein</fullName>
    </recommendedName>
</protein>
<keyword evidence="3" id="KW-0539">Nucleus</keyword>
<sequence>MATATMLEPAAQSQGQKRGRSWEVDISLEELVSSDVLEMFMQEIPGGGGGEWLGSGLSGDVGLGHLSADSFGLGVPSSDALLLRGGDGSSLGAAMRAGSYVPSGAMSSGSCSDGLSHGLPRPAALNAASLAQSLYPGWGGVPTSTPSIQPGHSMLGSVSWGSELLPSILGTGDVDQAVFGSSSPNAGIDIGLGPDTTVSGGRSVHKTRFVWTAELHRRFEAAVNTLGIDHAKPQAISQLMNCEGEGAPTRQNIKSHLQKYRLLMQKRARMGPGGPGDAGEGSGDGAEIKRTDSSNDAEKSSQHEPSDVQSQLEQHLARQEMNLKVQMELQTKLHRQLLVQRQLQHQLDHSLNSPAELDATDKQRWQATVSLKNNLRERLTKHVIMQQEMLHHLDALVSSEVNKPGAEEKSQTADSALGSAENLGEEPVSAQSSADPPIDTIETVKSESASLQ</sequence>
<dbReference type="PANTHER" id="PTHR31499:SF43">
    <property type="entry name" value="MYB FAMILY TRANSCRIPTION FACTOR APL"/>
    <property type="match status" value="1"/>
</dbReference>
<evidence type="ECO:0008006" key="7">
    <source>
        <dbReference type="Google" id="ProtNLM"/>
    </source>
</evidence>
<gene>
    <name evidence="5" type="ORF">AB1Y20_016908</name>
</gene>